<dbReference type="AlphaFoldDB" id="A0A7M7PTP4"/>
<evidence type="ECO:0000256" key="1">
    <source>
        <dbReference type="SAM" id="Phobius"/>
    </source>
</evidence>
<dbReference type="RefSeq" id="XP_031776801.1">
    <property type="nucleotide sequence ID" value="XM_031920941.1"/>
</dbReference>
<dbReference type="Proteomes" id="UP000002358">
    <property type="component" value="Unassembled WGS sequence"/>
</dbReference>
<feature type="transmembrane region" description="Helical" evidence="1">
    <location>
        <begin position="56"/>
        <end position="75"/>
    </location>
</feature>
<name>A0A7M7PTP4_NASVI</name>
<sequence length="114" mass="12809">MGYRFSHTSALLLGRRRLDAQQDDGQLFQCEALLVELWIQLLNFPRQCCSLIPSPYSLGLVECLLFASFFIIFPVPSLRHVGIISIIISPILQVVYIGEFLLKHSSFASLGLVV</sequence>
<keyword evidence="3" id="KW-1185">Reference proteome</keyword>
<dbReference type="EnsemblMetazoa" id="XM_031920941">
    <property type="protein sequence ID" value="XP_031776801"/>
    <property type="gene ID" value="LOC107981315"/>
</dbReference>
<reference evidence="2" key="1">
    <citation type="submission" date="2021-01" db="UniProtKB">
        <authorList>
            <consortium name="EnsemblMetazoa"/>
        </authorList>
    </citation>
    <scope>IDENTIFICATION</scope>
</reference>
<keyword evidence="1" id="KW-1133">Transmembrane helix</keyword>
<organism evidence="2 3">
    <name type="scientific">Nasonia vitripennis</name>
    <name type="common">Parasitic wasp</name>
    <dbReference type="NCBI Taxonomy" id="7425"/>
    <lineage>
        <taxon>Eukaryota</taxon>
        <taxon>Metazoa</taxon>
        <taxon>Ecdysozoa</taxon>
        <taxon>Arthropoda</taxon>
        <taxon>Hexapoda</taxon>
        <taxon>Insecta</taxon>
        <taxon>Pterygota</taxon>
        <taxon>Neoptera</taxon>
        <taxon>Endopterygota</taxon>
        <taxon>Hymenoptera</taxon>
        <taxon>Apocrita</taxon>
        <taxon>Proctotrupomorpha</taxon>
        <taxon>Chalcidoidea</taxon>
        <taxon>Pteromalidae</taxon>
        <taxon>Pteromalinae</taxon>
        <taxon>Nasonia</taxon>
    </lineage>
</organism>
<accession>A0A7M7PTP4</accession>
<dbReference type="KEGG" id="nvi:107981315"/>
<keyword evidence="1" id="KW-0472">Membrane</keyword>
<proteinExistence type="predicted"/>
<evidence type="ECO:0000313" key="2">
    <source>
        <dbReference type="EnsemblMetazoa" id="XP_031776801"/>
    </source>
</evidence>
<dbReference type="GeneID" id="107981315"/>
<evidence type="ECO:0000313" key="3">
    <source>
        <dbReference type="Proteomes" id="UP000002358"/>
    </source>
</evidence>
<feature type="transmembrane region" description="Helical" evidence="1">
    <location>
        <begin position="81"/>
        <end position="102"/>
    </location>
</feature>
<keyword evidence="1" id="KW-0812">Transmembrane</keyword>
<protein>
    <submittedName>
        <fullName evidence="2">Uncharacterized protein</fullName>
    </submittedName>
</protein>
<dbReference type="InParanoid" id="A0A7M7PTP4"/>